<sequence>MSNFAKVKDGIVQDVIVADLSFFDGYVDTSPGKWIQTSYNSYGNVHYGPNGQPDGLPALRANYAGIGYTYDEQADVFYAPQPYPSWTLNPTTWLWEAPVAKPLDGVSYYWDEPTLSWIPLPHLV</sequence>
<name>A0A6J7W8G3_9CAUD</name>
<evidence type="ECO:0000313" key="1">
    <source>
        <dbReference type="EMBL" id="CAB5151402.1"/>
    </source>
</evidence>
<proteinExistence type="predicted"/>
<dbReference type="EMBL" id="LR798197">
    <property type="protein sequence ID" value="CAB5151402.1"/>
    <property type="molecule type" value="Genomic_DNA"/>
</dbReference>
<accession>A0A6J7W8G3</accession>
<organism evidence="1">
    <name type="scientific">uncultured Caudovirales phage</name>
    <dbReference type="NCBI Taxonomy" id="2100421"/>
    <lineage>
        <taxon>Viruses</taxon>
        <taxon>Duplodnaviria</taxon>
        <taxon>Heunggongvirae</taxon>
        <taxon>Uroviricota</taxon>
        <taxon>Caudoviricetes</taxon>
        <taxon>Peduoviridae</taxon>
        <taxon>Maltschvirus</taxon>
        <taxon>Maltschvirus maltsch</taxon>
    </lineage>
</organism>
<reference evidence="1" key="1">
    <citation type="submission" date="2020-05" db="EMBL/GenBank/DDBJ databases">
        <authorList>
            <person name="Chiriac C."/>
            <person name="Salcher M."/>
            <person name="Ghai R."/>
            <person name="Kavagutti S V."/>
        </authorList>
    </citation>
    <scope>NUCLEOTIDE SEQUENCE</scope>
</reference>
<protein>
    <submittedName>
        <fullName evidence="1">Uncharacterized protein</fullName>
    </submittedName>
</protein>
<gene>
    <name evidence="1" type="ORF">UFOVP148_40</name>
</gene>